<keyword evidence="2" id="KW-1185">Reference proteome</keyword>
<proteinExistence type="predicted"/>
<dbReference type="Proteomes" id="UP000549250">
    <property type="component" value="Unassembled WGS sequence"/>
</dbReference>
<protein>
    <submittedName>
        <fullName evidence="1">Cation transport ATPase</fullName>
    </submittedName>
</protein>
<dbReference type="AlphaFoldDB" id="A0A839T6V2"/>
<evidence type="ECO:0000313" key="2">
    <source>
        <dbReference type="Proteomes" id="UP000549250"/>
    </source>
</evidence>
<gene>
    <name evidence="1" type="ORF">FHR87_002082</name>
</gene>
<dbReference type="EMBL" id="JACHXI010000009">
    <property type="protein sequence ID" value="MBB3103685.1"/>
    <property type="molecule type" value="Genomic_DNA"/>
</dbReference>
<comment type="caution">
    <text evidence="1">The sequence shown here is derived from an EMBL/GenBank/DDBJ whole genome shotgun (WGS) entry which is preliminary data.</text>
</comment>
<reference evidence="1 2" key="1">
    <citation type="submission" date="2020-08" db="EMBL/GenBank/DDBJ databases">
        <title>Genomic Encyclopedia of Type Strains, Phase III (KMG-III): the genomes of soil and plant-associated and newly described type strains.</title>
        <authorList>
            <person name="Whitman W."/>
        </authorList>
    </citation>
    <scope>NUCLEOTIDE SEQUENCE [LARGE SCALE GENOMIC DNA]</scope>
    <source>
        <strain evidence="1 2">CECT 4462</strain>
    </source>
</reference>
<evidence type="ECO:0000313" key="1">
    <source>
        <dbReference type="EMBL" id="MBB3103685.1"/>
    </source>
</evidence>
<sequence length="53" mass="5505">MAAILSAAIFAFLSPITASMLHNGSTIAILLRALAGAGLPDKPRARRKHAALH</sequence>
<organism evidence="1 2">
    <name type="scientific">Azomonas macrocytogenes</name>
    <name type="common">Azotobacter macrocytogenes</name>
    <dbReference type="NCBI Taxonomy" id="69962"/>
    <lineage>
        <taxon>Bacteria</taxon>
        <taxon>Pseudomonadati</taxon>
        <taxon>Pseudomonadota</taxon>
        <taxon>Gammaproteobacteria</taxon>
        <taxon>Pseudomonadales</taxon>
        <taxon>Pseudomonadaceae</taxon>
        <taxon>Azomonas</taxon>
    </lineage>
</organism>
<accession>A0A839T6V2</accession>
<name>A0A839T6V2_AZOMA</name>